<dbReference type="GO" id="GO:0005829">
    <property type="term" value="C:cytosol"/>
    <property type="evidence" value="ECO:0007669"/>
    <property type="project" value="TreeGrafter"/>
</dbReference>
<reference evidence="2 3" key="1">
    <citation type="submission" date="2019-03" db="EMBL/GenBank/DDBJ databases">
        <title>Draft genome of Massilia hortus sp. nov., a novel bacterial species of the Oxalobacteraceae family.</title>
        <authorList>
            <person name="Peta V."/>
            <person name="Raths R."/>
            <person name="Bucking H."/>
        </authorList>
    </citation>
    <scope>NUCLEOTIDE SEQUENCE [LARGE SCALE GENOMIC DNA]</scope>
    <source>
        <strain evidence="2 3">ONC3</strain>
    </source>
</reference>
<dbReference type="PROSITE" id="PS51197">
    <property type="entry name" value="HTH_RRF2_2"/>
    <property type="match status" value="1"/>
</dbReference>
<dbReference type="InterPro" id="IPR036388">
    <property type="entry name" value="WH-like_DNA-bd_sf"/>
</dbReference>
<sequence length="155" mass="16987">MRLTSYTDYALRTLMFLALNRERLVTIGDIADAHQIAKNHLTKVVHQLGMLGFVETVRGRSGGLRLGREPADIRVGDVVRQTETDFYMASCFDQEAPRCMYSSSCELKGALARATHAYLEVLDGVTLAQMVAGQTAPQTADGIAPIELHFSRASA</sequence>
<protein>
    <submittedName>
        <fullName evidence="2">Rrf2 family transcriptional regulator</fullName>
    </submittedName>
</protein>
<dbReference type="InterPro" id="IPR036390">
    <property type="entry name" value="WH_DNA-bd_sf"/>
</dbReference>
<keyword evidence="3" id="KW-1185">Reference proteome</keyword>
<dbReference type="Pfam" id="PF02082">
    <property type="entry name" value="Rrf2"/>
    <property type="match status" value="1"/>
</dbReference>
<dbReference type="GO" id="GO:0003700">
    <property type="term" value="F:DNA-binding transcription factor activity"/>
    <property type="evidence" value="ECO:0007669"/>
    <property type="project" value="TreeGrafter"/>
</dbReference>
<dbReference type="InterPro" id="IPR000944">
    <property type="entry name" value="Tscrpt_reg_Rrf2"/>
</dbReference>
<dbReference type="Gene3D" id="1.10.10.10">
    <property type="entry name" value="Winged helix-like DNA-binding domain superfamily/Winged helix DNA-binding domain"/>
    <property type="match status" value="1"/>
</dbReference>
<proteinExistence type="predicted"/>
<dbReference type="NCBIfam" id="TIGR00738">
    <property type="entry name" value="rrf2_super"/>
    <property type="match status" value="1"/>
</dbReference>
<evidence type="ECO:0000313" key="2">
    <source>
        <dbReference type="EMBL" id="TFW32103.1"/>
    </source>
</evidence>
<dbReference type="Proteomes" id="UP000297258">
    <property type="component" value="Unassembled WGS sequence"/>
</dbReference>
<evidence type="ECO:0000256" key="1">
    <source>
        <dbReference type="ARBA" id="ARBA00023125"/>
    </source>
</evidence>
<keyword evidence="1" id="KW-0238">DNA-binding</keyword>
<dbReference type="PANTHER" id="PTHR33221:SF4">
    <property type="entry name" value="HTH-TYPE TRANSCRIPTIONAL REPRESSOR NSRR"/>
    <property type="match status" value="1"/>
</dbReference>
<dbReference type="PANTHER" id="PTHR33221">
    <property type="entry name" value="WINGED HELIX-TURN-HELIX TRANSCRIPTIONAL REGULATOR, RRF2 FAMILY"/>
    <property type="match status" value="1"/>
</dbReference>
<comment type="caution">
    <text evidence="2">The sequence shown here is derived from an EMBL/GenBank/DDBJ whole genome shotgun (WGS) entry which is preliminary data.</text>
</comment>
<accession>A0A4Y9T055</accession>
<dbReference type="GO" id="GO:0003677">
    <property type="term" value="F:DNA binding"/>
    <property type="evidence" value="ECO:0007669"/>
    <property type="project" value="UniProtKB-KW"/>
</dbReference>
<evidence type="ECO:0000313" key="3">
    <source>
        <dbReference type="Proteomes" id="UP000297258"/>
    </source>
</evidence>
<dbReference type="EMBL" id="SPUM01000067">
    <property type="protein sequence ID" value="TFW32103.1"/>
    <property type="molecule type" value="Genomic_DNA"/>
</dbReference>
<dbReference type="OrthoDB" id="9795923at2"/>
<dbReference type="AlphaFoldDB" id="A0A4Y9T055"/>
<name>A0A4Y9T055_9BURK</name>
<dbReference type="SUPFAM" id="SSF46785">
    <property type="entry name" value="Winged helix' DNA-binding domain"/>
    <property type="match status" value="1"/>
</dbReference>
<organism evidence="2 3">
    <name type="scientific">Massilia horti</name>
    <dbReference type="NCBI Taxonomy" id="2562153"/>
    <lineage>
        <taxon>Bacteria</taxon>
        <taxon>Pseudomonadati</taxon>
        <taxon>Pseudomonadota</taxon>
        <taxon>Betaproteobacteria</taxon>
        <taxon>Burkholderiales</taxon>
        <taxon>Oxalobacteraceae</taxon>
        <taxon>Telluria group</taxon>
        <taxon>Massilia</taxon>
    </lineage>
</organism>
<dbReference type="RefSeq" id="WP_135189807.1">
    <property type="nucleotide sequence ID" value="NZ_SPUM01000067.1"/>
</dbReference>
<gene>
    <name evidence="2" type="ORF">E4O92_10950</name>
</gene>